<evidence type="ECO:0000259" key="1">
    <source>
        <dbReference type="Pfam" id="PF00144"/>
    </source>
</evidence>
<protein>
    <submittedName>
        <fullName evidence="2">Beta-lactamase class C. By similarity</fullName>
    </submittedName>
</protein>
<keyword evidence="3" id="KW-1185">Reference proteome</keyword>
<dbReference type="EMBL" id="FO203512">
    <property type="protein sequence ID" value="CCK77643.1"/>
    <property type="molecule type" value="Genomic_DNA"/>
</dbReference>
<dbReference type="PANTHER" id="PTHR43283">
    <property type="entry name" value="BETA-LACTAMASE-RELATED"/>
    <property type="match status" value="1"/>
</dbReference>
<organism evidence="2 3">
    <name type="scientific">Oleispira antarctica RB-8</name>
    <dbReference type="NCBI Taxonomy" id="698738"/>
    <lineage>
        <taxon>Bacteria</taxon>
        <taxon>Pseudomonadati</taxon>
        <taxon>Pseudomonadota</taxon>
        <taxon>Gammaproteobacteria</taxon>
        <taxon>Oceanospirillales</taxon>
        <taxon>Oceanospirillaceae</taxon>
        <taxon>Oleispira</taxon>
    </lineage>
</organism>
<dbReference type="PATRIC" id="fig|698738.3.peg.3607"/>
<feature type="domain" description="Beta-lactamase-related" evidence="1">
    <location>
        <begin position="98"/>
        <end position="369"/>
    </location>
</feature>
<name>R4YU79_OLEAN</name>
<dbReference type="PANTHER" id="PTHR43283:SF14">
    <property type="entry name" value="BLL8153 PROTEIN"/>
    <property type="match status" value="1"/>
</dbReference>
<dbReference type="HOGENOM" id="CLU_030169_0_2_6"/>
<dbReference type="KEGG" id="oai:OLEAN_C34670"/>
<dbReference type="InterPro" id="IPR050789">
    <property type="entry name" value="Diverse_Enzym_Activities"/>
</dbReference>
<gene>
    <name evidence="2" type="primary">ampC</name>
    <name evidence="2" type="ORF">OLEAN_C34670</name>
</gene>
<dbReference type="STRING" id="698738.OLEAN_C34670"/>
<dbReference type="Gene3D" id="3.40.710.10">
    <property type="entry name" value="DD-peptidase/beta-lactamase superfamily"/>
    <property type="match status" value="1"/>
</dbReference>
<dbReference type="Pfam" id="PF00144">
    <property type="entry name" value="Beta-lactamase"/>
    <property type="match status" value="1"/>
</dbReference>
<sequence length="401" mass="45126">MSKTIIKISVVAALVLISVILFSGQALPRLYNTATLFDKDKIVHNFSNMKDVALTIEIKSSSEPYLFSSQPQALPESFQYGGNVVSTEEFLKRSDTTALVVLKNEDITHESYYLGTQEDDKRISWSVAKSFLSALVGIAVERGQIKNINDLVTDYVPLLKNSGYNKVTIKNVLQMSSGIKFDENYNDFFSDINRMGRVLALGGSFDEFAASLENEKKQGKYLHYVSIDTHVLGMVLRGATGESIADNFKKNLWDKIHPESSTYYLTDDLGEPMVLGGLNMRSRDFLKLGKLYRDGGRWNGEQIVPESWVKQSITPDSPHLMPGKRDNSDMDLGYGYQWWLPVDADEEFMALGIYDQFIYINKKTNVVIVKNSANIDFLDNNFESANETVAFFRAVADSLKP</sequence>
<evidence type="ECO:0000313" key="3">
    <source>
        <dbReference type="Proteomes" id="UP000032749"/>
    </source>
</evidence>
<dbReference type="OrthoDB" id="9814204at2"/>
<dbReference type="SUPFAM" id="SSF56601">
    <property type="entry name" value="beta-lactamase/transpeptidase-like"/>
    <property type="match status" value="1"/>
</dbReference>
<evidence type="ECO:0000313" key="2">
    <source>
        <dbReference type="EMBL" id="CCK77643.1"/>
    </source>
</evidence>
<dbReference type="Proteomes" id="UP000032749">
    <property type="component" value="Chromosome"/>
</dbReference>
<accession>R4YU79</accession>
<proteinExistence type="predicted"/>
<dbReference type="InterPro" id="IPR001466">
    <property type="entry name" value="Beta-lactam-related"/>
</dbReference>
<dbReference type="InterPro" id="IPR012338">
    <property type="entry name" value="Beta-lactam/transpept-like"/>
</dbReference>
<dbReference type="AlphaFoldDB" id="R4YU79"/>
<reference evidence="2 3" key="1">
    <citation type="journal article" date="2013" name="Nat. Commun.">
        <title>Genome sequence and functional genomic analysis of the oil-degrading bacterium Oleispira antarctica.</title>
        <authorList>
            <person name="Kube M."/>
            <person name="Chernikova T.N."/>
            <person name="Al-Ramahi Y."/>
            <person name="Beloqui A."/>
            <person name="Lopez-Cortez N."/>
            <person name="Guazzaroni M.E."/>
            <person name="Heipieper H.J."/>
            <person name="Klages S."/>
            <person name="Kotsyurbenko O.R."/>
            <person name="Langer I."/>
            <person name="Nechitaylo T.Y."/>
            <person name="Lunsdorf H."/>
            <person name="Fernandez M."/>
            <person name="Juarez S."/>
            <person name="Ciordia S."/>
            <person name="Singer A."/>
            <person name="Kagan O."/>
            <person name="Egorova O."/>
            <person name="Petit P.A."/>
            <person name="Stogios P."/>
            <person name="Kim Y."/>
            <person name="Tchigvintsev A."/>
            <person name="Flick R."/>
            <person name="Denaro R."/>
            <person name="Genovese M."/>
            <person name="Albar J.P."/>
            <person name="Reva O.N."/>
            <person name="Martinez-Gomariz M."/>
            <person name="Tran H."/>
            <person name="Ferrer M."/>
            <person name="Savchenko A."/>
            <person name="Yakunin A.F."/>
            <person name="Yakimov M.M."/>
            <person name="Golyshina O.V."/>
            <person name="Reinhardt R."/>
            <person name="Golyshin P.N."/>
        </authorList>
    </citation>
    <scope>NUCLEOTIDE SEQUENCE [LARGE SCALE GENOMIC DNA]</scope>
</reference>